<organism evidence="1 2">
    <name type="scientific">Araneus ventricosus</name>
    <name type="common">Orbweaver spider</name>
    <name type="synonym">Epeira ventricosa</name>
    <dbReference type="NCBI Taxonomy" id="182803"/>
    <lineage>
        <taxon>Eukaryota</taxon>
        <taxon>Metazoa</taxon>
        <taxon>Ecdysozoa</taxon>
        <taxon>Arthropoda</taxon>
        <taxon>Chelicerata</taxon>
        <taxon>Arachnida</taxon>
        <taxon>Araneae</taxon>
        <taxon>Araneomorphae</taxon>
        <taxon>Entelegynae</taxon>
        <taxon>Araneoidea</taxon>
        <taxon>Araneidae</taxon>
        <taxon>Araneus</taxon>
    </lineage>
</organism>
<gene>
    <name evidence="1" type="ORF">AVEN_65690_1</name>
</gene>
<sequence length="91" mass="10294">MPSEQNLILNQTVIFSWTFTPARRQNPASMRKAGQMWTGVERNVGYPTNHLSIWINGPKISAEVRIYLWGGIGVRVSLTNSEMDLGCEKRS</sequence>
<evidence type="ECO:0000313" key="1">
    <source>
        <dbReference type="EMBL" id="GBL93190.1"/>
    </source>
</evidence>
<evidence type="ECO:0000313" key="2">
    <source>
        <dbReference type="Proteomes" id="UP000499080"/>
    </source>
</evidence>
<dbReference type="EMBL" id="BGPR01083880">
    <property type="protein sequence ID" value="GBL93190.1"/>
    <property type="molecule type" value="Genomic_DNA"/>
</dbReference>
<accession>A0A4Y2BLV3</accession>
<proteinExistence type="predicted"/>
<protein>
    <submittedName>
        <fullName evidence="1">Uncharacterized protein</fullName>
    </submittedName>
</protein>
<name>A0A4Y2BLV3_ARAVE</name>
<dbReference type="Proteomes" id="UP000499080">
    <property type="component" value="Unassembled WGS sequence"/>
</dbReference>
<comment type="caution">
    <text evidence="1">The sequence shown here is derived from an EMBL/GenBank/DDBJ whole genome shotgun (WGS) entry which is preliminary data.</text>
</comment>
<keyword evidence="2" id="KW-1185">Reference proteome</keyword>
<reference evidence="1 2" key="1">
    <citation type="journal article" date="2019" name="Sci. Rep.">
        <title>Orb-weaving spider Araneus ventricosus genome elucidates the spidroin gene catalogue.</title>
        <authorList>
            <person name="Kono N."/>
            <person name="Nakamura H."/>
            <person name="Ohtoshi R."/>
            <person name="Moran D.A.P."/>
            <person name="Shinohara A."/>
            <person name="Yoshida Y."/>
            <person name="Fujiwara M."/>
            <person name="Mori M."/>
            <person name="Tomita M."/>
            <person name="Arakawa K."/>
        </authorList>
    </citation>
    <scope>NUCLEOTIDE SEQUENCE [LARGE SCALE GENOMIC DNA]</scope>
</reference>
<dbReference type="AlphaFoldDB" id="A0A4Y2BLV3"/>